<dbReference type="EMBL" id="KI966421">
    <property type="protein sequence ID" value="EWC46047.1"/>
    <property type="molecule type" value="Genomic_DNA"/>
</dbReference>
<feature type="region of interest" description="Disordered" evidence="2">
    <location>
        <begin position="1"/>
        <end position="77"/>
    </location>
</feature>
<evidence type="ECO:0000256" key="2">
    <source>
        <dbReference type="SAM" id="MobiDB-lite"/>
    </source>
</evidence>
<feature type="compositionally biased region" description="Basic and acidic residues" evidence="2">
    <location>
        <begin position="25"/>
        <end position="37"/>
    </location>
</feature>
<dbReference type="HOGENOM" id="CLU_048600_0_0_1"/>
<dbReference type="InterPro" id="IPR027443">
    <property type="entry name" value="IPNS-like_sf"/>
</dbReference>
<dbReference type="OrthoDB" id="288590at2759"/>
<dbReference type="InterPro" id="IPR005123">
    <property type="entry name" value="Oxoglu/Fe-dep_dioxygenase_dom"/>
</dbReference>
<dbReference type="InterPro" id="IPR044861">
    <property type="entry name" value="IPNS-like_FE2OG_OXY"/>
</dbReference>
<evidence type="ECO:0000313" key="4">
    <source>
        <dbReference type="EMBL" id="EWC46047.1"/>
    </source>
</evidence>
<dbReference type="Gene3D" id="2.60.120.330">
    <property type="entry name" value="B-lactam Antibiotic, Isopenicillin N Synthase, Chain"/>
    <property type="match status" value="1"/>
</dbReference>
<evidence type="ECO:0000259" key="3">
    <source>
        <dbReference type="PROSITE" id="PS51471"/>
    </source>
</evidence>
<dbReference type="PROSITE" id="PS51471">
    <property type="entry name" value="FE2OG_OXY"/>
    <property type="match status" value="1"/>
</dbReference>
<dbReference type="Proteomes" id="UP000024837">
    <property type="component" value="Unassembled WGS sequence"/>
</dbReference>
<keyword evidence="5" id="KW-1185">Reference proteome</keyword>
<sequence>MATLRRRLKSLFSFSAGRKNRRRAPTREEKGKARATDPVRPPRPPASAPSSVPDNDSYTDNDDYDDDDHHYDHENNTEPRTLLPIIHYSDLRAVPETLTRFHAFYLTGAPLPPPPLPQARQLLTSPADVKRTLVHPRGSTVRGYNRAAGSGREWWDYSPENDGRDLTLPDEAFQVSTRNFFDSSIAVLQRICAEFTTPSGTPAVPEKVLTSAGFSTMRYLRYSPEVFPWDSSVSAPGAATTSCSCSCSSSSSSSSSSSGASASPRRHATGRDVDPSTLPRMEAHTDHGVLTLMAATEPSGLYIWDRRGRIYSAPPVDGAVLIIAGDLMAHFTALEGRDILAGDGGVAAMAVGERTVLPTVHAVVVPSGVAERYSVAVFLRPRREMVLGRGVGGEEMTFGRWAEEKGRVRGRRCWMLGQGGA</sequence>
<name>W7I0P3_9PEZI</name>
<protein>
    <recommendedName>
        <fullName evidence="3">Fe2OG dioxygenase domain-containing protein</fullName>
    </recommendedName>
</protein>
<feature type="domain" description="Fe2OG dioxygenase" evidence="3">
    <location>
        <begin position="261"/>
        <end position="381"/>
    </location>
</feature>
<dbReference type="Pfam" id="PF03171">
    <property type="entry name" value="2OG-FeII_Oxy"/>
    <property type="match status" value="1"/>
</dbReference>
<dbReference type="GO" id="GO:0016491">
    <property type="term" value="F:oxidoreductase activity"/>
    <property type="evidence" value="ECO:0007669"/>
    <property type="project" value="UniProtKB-KW"/>
</dbReference>
<proteinExistence type="inferred from homology"/>
<feature type="compositionally biased region" description="Low complexity" evidence="2">
    <location>
        <begin position="249"/>
        <end position="263"/>
    </location>
</feature>
<feature type="region of interest" description="Disordered" evidence="2">
    <location>
        <begin position="249"/>
        <end position="280"/>
    </location>
</feature>
<feature type="compositionally biased region" description="Basic and acidic residues" evidence="2">
    <location>
        <begin position="67"/>
        <end position="77"/>
    </location>
</feature>
<reference evidence="4 5" key="1">
    <citation type="submission" date="2013-05" db="EMBL/GenBank/DDBJ databases">
        <title>Drechslerella stenobrocha genome reveals carnivorous origination and mechanical trapping mechanism of predatory fungi.</title>
        <authorList>
            <person name="Liu X."/>
            <person name="Zhang W."/>
            <person name="Liu K."/>
        </authorList>
    </citation>
    <scope>NUCLEOTIDE SEQUENCE [LARGE SCALE GENOMIC DNA]</scope>
    <source>
        <strain evidence="4 5">248</strain>
    </source>
</reference>
<keyword evidence="1" id="KW-0560">Oxidoreductase</keyword>
<accession>W7I0P3</accession>
<organism evidence="4 5">
    <name type="scientific">Drechslerella stenobrocha 248</name>
    <dbReference type="NCBI Taxonomy" id="1043628"/>
    <lineage>
        <taxon>Eukaryota</taxon>
        <taxon>Fungi</taxon>
        <taxon>Dikarya</taxon>
        <taxon>Ascomycota</taxon>
        <taxon>Pezizomycotina</taxon>
        <taxon>Orbiliomycetes</taxon>
        <taxon>Orbiliales</taxon>
        <taxon>Orbiliaceae</taxon>
        <taxon>Drechslerella</taxon>
    </lineage>
</organism>
<keyword evidence="1" id="KW-0479">Metal-binding</keyword>
<gene>
    <name evidence="4" type="ORF">DRE_04621</name>
</gene>
<dbReference type="SUPFAM" id="SSF51197">
    <property type="entry name" value="Clavaminate synthase-like"/>
    <property type="match status" value="1"/>
</dbReference>
<feature type="compositionally biased region" description="Acidic residues" evidence="2">
    <location>
        <begin position="57"/>
        <end position="66"/>
    </location>
</feature>
<dbReference type="AlphaFoldDB" id="W7I0P3"/>
<evidence type="ECO:0000256" key="1">
    <source>
        <dbReference type="RuleBase" id="RU003682"/>
    </source>
</evidence>
<comment type="similarity">
    <text evidence="1">Belongs to the iron/ascorbate-dependent oxidoreductase family.</text>
</comment>
<evidence type="ECO:0000313" key="5">
    <source>
        <dbReference type="Proteomes" id="UP000024837"/>
    </source>
</evidence>
<keyword evidence="1" id="KW-0408">Iron</keyword>
<dbReference type="GO" id="GO:0046872">
    <property type="term" value="F:metal ion binding"/>
    <property type="evidence" value="ECO:0007669"/>
    <property type="project" value="UniProtKB-KW"/>
</dbReference>